<protein>
    <recommendedName>
        <fullName evidence="6">Anoctamin</fullName>
    </recommendedName>
</protein>
<evidence type="ECO:0000256" key="2">
    <source>
        <dbReference type="ARBA" id="ARBA00009671"/>
    </source>
</evidence>
<dbReference type="GO" id="GO:0005254">
    <property type="term" value="F:chloride channel activity"/>
    <property type="evidence" value="ECO:0007669"/>
    <property type="project" value="TreeGrafter"/>
</dbReference>
<evidence type="ECO:0000313" key="9">
    <source>
        <dbReference type="Proteomes" id="UP000230750"/>
    </source>
</evidence>
<dbReference type="EMBL" id="MRZV01000095">
    <property type="protein sequence ID" value="PIK59038.1"/>
    <property type="molecule type" value="Genomic_DNA"/>
</dbReference>
<evidence type="ECO:0000256" key="4">
    <source>
        <dbReference type="ARBA" id="ARBA00022989"/>
    </source>
</evidence>
<dbReference type="AlphaFoldDB" id="A0A2G8LFK2"/>
<accession>A0A2G8LFK2</accession>
<dbReference type="InterPro" id="IPR049452">
    <property type="entry name" value="Anoctamin_TM"/>
</dbReference>
<keyword evidence="9" id="KW-1185">Reference proteome</keyword>
<comment type="subcellular location">
    <subcellularLocation>
        <location evidence="1 6">Membrane</location>
        <topology evidence="1 6">Multi-pass membrane protein</topology>
    </subcellularLocation>
</comment>
<keyword evidence="4 6" id="KW-1133">Transmembrane helix</keyword>
<reference evidence="8 9" key="1">
    <citation type="journal article" date="2017" name="PLoS Biol.">
        <title>The sea cucumber genome provides insights into morphological evolution and visceral regeneration.</title>
        <authorList>
            <person name="Zhang X."/>
            <person name="Sun L."/>
            <person name="Yuan J."/>
            <person name="Sun Y."/>
            <person name="Gao Y."/>
            <person name="Zhang L."/>
            <person name="Li S."/>
            <person name="Dai H."/>
            <person name="Hamel J.F."/>
            <person name="Liu C."/>
            <person name="Yu Y."/>
            <person name="Liu S."/>
            <person name="Lin W."/>
            <person name="Guo K."/>
            <person name="Jin S."/>
            <person name="Xu P."/>
            <person name="Storey K.B."/>
            <person name="Huan P."/>
            <person name="Zhang T."/>
            <person name="Zhou Y."/>
            <person name="Zhang J."/>
            <person name="Lin C."/>
            <person name="Li X."/>
            <person name="Xing L."/>
            <person name="Huo D."/>
            <person name="Sun M."/>
            <person name="Wang L."/>
            <person name="Mercier A."/>
            <person name="Li F."/>
            <person name="Yang H."/>
            <person name="Xiang J."/>
        </authorList>
    </citation>
    <scope>NUCLEOTIDE SEQUENCE [LARGE SCALE GENOMIC DNA]</scope>
    <source>
        <strain evidence="8">Shaxun</strain>
        <tissue evidence="8">Muscle</tissue>
    </source>
</reference>
<evidence type="ECO:0000256" key="1">
    <source>
        <dbReference type="ARBA" id="ARBA00004141"/>
    </source>
</evidence>
<organism evidence="8 9">
    <name type="scientific">Stichopus japonicus</name>
    <name type="common">Sea cucumber</name>
    <dbReference type="NCBI Taxonomy" id="307972"/>
    <lineage>
        <taxon>Eukaryota</taxon>
        <taxon>Metazoa</taxon>
        <taxon>Echinodermata</taxon>
        <taxon>Eleutherozoa</taxon>
        <taxon>Echinozoa</taxon>
        <taxon>Holothuroidea</taxon>
        <taxon>Aspidochirotacea</taxon>
        <taxon>Aspidochirotida</taxon>
        <taxon>Stichopodidae</taxon>
        <taxon>Apostichopus</taxon>
    </lineage>
</organism>
<gene>
    <name evidence="8" type="ORF">BSL78_04065</name>
</gene>
<dbReference type="GO" id="GO:0005886">
    <property type="term" value="C:plasma membrane"/>
    <property type="evidence" value="ECO:0007669"/>
    <property type="project" value="TreeGrafter"/>
</dbReference>
<evidence type="ECO:0000313" key="8">
    <source>
        <dbReference type="EMBL" id="PIK59038.1"/>
    </source>
</evidence>
<dbReference type="PANTHER" id="PTHR12308:SF74">
    <property type="entry name" value="ANOCTAMIN"/>
    <property type="match status" value="1"/>
</dbReference>
<proteinExistence type="inferred from homology"/>
<evidence type="ECO:0000259" key="7">
    <source>
        <dbReference type="Pfam" id="PF04547"/>
    </source>
</evidence>
<evidence type="ECO:0000256" key="5">
    <source>
        <dbReference type="ARBA" id="ARBA00023136"/>
    </source>
</evidence>
<feature type="transmembrane region" description="Helical" evidence="6">
    <location>
        <begin position="216"/>
        <end position="238"/>
    </location>
</feature>
<keyword evidence="3 6" id="KW-0812">Transmembrane</keyword>
<dbReference type="Proteomes" id="UP000230750">
    <property type="component" value="Unassembled WGS sequence"/>
</dbReference>
<keyword evidence="5 6" id="KW-0472">Membrane</keyword>
<feature type="transmembrane region" description="Helical" evidence="6">
    <location>
        <begin position="173"/>
        <end position="196"/>
    </location>
</feature>
<evidence type="ECO:0000256" key="3">
    <source>
        <dbReference type="ARBA" id="ARBA00022692"/>
    </source>
</evidence>
<comment type="caution">
    <text evidence="6">Lacks conserved residue(s) required for the propagation of feature annotation.</text>
</comment>
<name>A0A2G8LFK2_STIJA</name>
<comment type="similarity">
    <text evidence="2 6">Belongs to the anoctamin family.</text>
</comment>
<dbReference type="PANTHER" id="PTHR12308">
    <property type="entry name" value="ANOCTAMIN"/>
    <property type="match status" value="1"/>
</dbReference>
<sequence length="279" mass="31634">MLWNDISSPFNHCTPPSPTLPLPPPSPKKSDHFHHNLFPFLLLTQQYLGTLLIVQQFIEQFLETALPYLVLRFWRGHKELNGDAALSKKTDEENANLEDASNKQIAEEQGKMDVYPGTFDDYLELFLQFGYVFLFSAVYPLAAVFALLNNVIEVKSDAFKLTKVCRRPFGQAMADIGTWQVTFEIMGIIAVLTNVALLAMSPEVQELVSHLSTAKFILLFVAVEHVFLAIKAAIAILIPDLPDWMEEELAKEEYQSRHALNQKKAAEMEMSLSEEKKDM</sequence>
<evidence type="ECO:0000256" key="6">
    <source>
        <dbReference type="RuleBase" id="RU280814"/>
    </source>
</evidence>
<feature type="domain" description="Anoctamin transmembrane" evidence="7">
    <location>
        <begin position="45"/>
        <end position="252"/>
    </location>
</feature>
<dbReference type="InterPro" id="IPR007632">
    <property type="entry name" value="Anoctamin"/>
</dbReference>
<feature type="transmembrane region" description="Helical" evidence="6">
    <location>
        <begin position="129"/>
        <end position="152"/>
    </location>
</feature>
<dbReference type="OrthoDB" id="296386at2759"/>
<comment type="caution">
    <text evidence="8">The sequence shown here is derived from an EMBL/GenBank/DDBJ whole genome shotgun (WGS) entry which is preliminary data.</text>
</comment>
<dbReference type="Pfam" id="PF04547">
    <property type="entry name" value="Anoctamin"/>
    <property type="match status" value="1"/>
</dbReference>